<dbReference type="HOGENOM" id="CLU_058671_3_1_1"/>
<sequence>MQVETQPVMYSNHGHQGESIILGQYGQYGSNLDPGEQPKGFGFSNDSIRRGFIRKVYLILLGQLVTSLAIISIMVFNTELQYAVARNPWVLMISFIMTIAILVVLVCNEGLRRQTPANFVLLVCFTIAQSFLLASAACHYAPMEVFQAVLITAAVCLGLTLFALQTRYDFTMLGGILVASVIILLFFGIATMFVGGSLASTIYASISAVIFSVYLIYDTQLMMGGNHRYSISPEEYIFAALNLYIDVVNIFMDILRLIGGSDG</sequence>
<dbReference type="GO" id="GO:0005765">
    <property type="term" value="C:lysosomal membrane"/>
    <property type="evidence" value="ECO:0007669"/>
    <property type="project" value="EnsemblMetazoa"/>
</dbReference>
<feature type="transmembrane region" description="Helical" evidence="5">
    <location>
        <begin position="119"/>
        <end position="139"/>
    </location>
</feature>
<dbReference type="eggNOG" id="KOG2322">
    <property type="taxonomic scope" value="Eukaryota"/>
</dbReference>
<dbReference type="EMBL" id="CH902617">
    <property type="protein sequence ID" value="EDV44027.2"/>
    <property type="molecule type" value="Genomic_DNA"/>
</dbReference>
<dbReference type="PANTHER" id="PTHR23291">
    <property type="entry name" value="BAX INHIBITOR-RELATED"/>
    <property type="match status" value="1"/>
</dbReference>
<proteinExistence type="inferred from homology"/>
<dbReference type="GO" id="GO:0160125">
    <property type="term" value="F:pH-gated sodium channel activity"/>
    <property type="evidence" value="ECO:0007669"/>
    <property type="project" value="EnsemblMetazoa"/>
</dbReference>
<feature type="transmembrane region" description="Helical" evidence="5">
    <location>
        <begin position="145"/>
        <end position="164"/>
    </location>
</feature>
<dbReference type="GeneID" id="6501555"/>
<dbReference type="Proteomes" id="UP000007801">
    <property type="component" value="Unassembled WGS sequence"/>
</dbReference>
<dbReference type="GO" id="GO:2001244">
    <property type="term" value="P:positive regulation of intrinsic apoptotic signaling pathway"/>
    <property type="evidence" value="ECO:0007669"/>
    <property type="project" value="EnsemblMetazoa"/>
</dbReference>
<dbReference type="FunCoup" id="B3LYR1">
    <property type="interactions" value="100"/>
</dbReference>
<keyword evidence="2 5" id="KW-0812">Transmembrane</keyword>
<feature type="transmembrane region" description="Helical" evidence="5">
    <location>
        <begin position="56"/>
        <end position="76"/>
    </location>
</feature>
<dbReference type="InterPro" id="IPR006214">
    <property type="entry name" value="Bax_inhibitor_1-related"/>
</dbReference>
<protein>
    <submittedName>
        <fullName evidence="6">Uncharacterized protein</fullName>
    </submittedName>
</protein>
<dbReference type="SMR" id="B3LYR1"/>
<comment type="similarity">
    <text evidence="5">Belongs to the BI1 family.</text>
</comment>
<evidence type="ECO:0000256" key="3">
    <source>
        <dbReference type="ARBA" id="ARBA00022989"/>
    </source>
</evidence>
<keyword evidence="7" id="KW-1185">Reference proteome</keyword>
<evidence type="ECO:0000256" key="2">
    <source>
        <dbReference type="ARBA" id="ARBA00022692"/>
    </source>
</evidence>
<evidence type="ECO:0000256" key="4">
    <source>
        <dbReference type="ARBA" id="ARBA00023136"/>
    </source>
</evidence>
<evidence type="ECO:0000256" key="1">
    <source>
        <dbReference type="ARBA" id="ARBA00004141"/>
    </source>
</evidence>
<name>B3LYR1_DROAN</name>
<keyword evidence="4 5" id="KW-0472">Membrane</keyword>
<dbReference type="OrthoDB" id="7933078at2759"/>
<feature type="transmembrane region" description="Helical" evidence="5">
    <location>
        <begin position="200"/>
        <end position="217"/>
    </location>
</feature>
<reference evidence="6 7" key="1">
    <citation type="journal article" date="2007" name="Nature">
        <title>Evolution of genes and genomes on the Drosophila phylogeny.</title>
        <authorList>
            <consortium name="Drosophila 12 Genomes Consortium"/>
            <person name="Clark A.G."/>
            <person name="Eisen M.B."/>
            <person name="Smith D.R."/>
            <person name="Bergman C.M."/>
            <person name="Oliver B."/>
            <person name="Markow T.A."/>
            <person name="Kaufman T.C."/>
            <person name="Kellis M."/>
            <person name="Gelbart W."/>
            <person name="Iyer V.N."/>
            <person name="Pollard D.A."/>
            <person name="Sackton T.B."/>
            <person name="Larracuente A.M."/>
            <person name="Singh N.D."/>
            <person name="Abad J.P."/>
            <person name="Abt D.N."/>
            <person name="Adryan B."/>
            <person name="Aguade M."/>
            <person name="Akashi H."/>
            <person name="Anderson W.W."/>
            <person name="Aquadro C.F."/>
            <person name="Ardell D.H."/>
            <person name="Arguello R."/>
            <person name="Artieri C.G."/>
            <person name="Barbash D.A."/>
            <person name="Barker D."/>
            <person name="Barsanti P."/>
            <person name="Batterham P."/>
            <person name="Batzoglou S."/>
            <person name="Begun D."/>
            <person name="Bhutkar A."/>
            <person name="Blanco E."/>
            <person name="Bosak S.A."/>
            <person name="Bradley R.K."/>
            <person name="Brand A.D."/>
            <person name="Brent M.R."/>
            <person name="Brooks A.N."/>
            <person name="Brown R.H."/>
            <person name="Butlin R.K."/>
            <person name="Caggese C."/>
            <person name="Calvi B.R."/>
            <person name="Bernardo de Carvalho A."/>
            <person name="Caspi A."/>
            <person name="Castrezana S."/>
            <person name="Celniker S.E."/>
            <person name="Chang J.L."/>
            <person name="Chapple C."/>
            <person name="Chatterji S."/>
            <person name="Chinwalla A."/>
            <person name="Civetta A."/>
            <person name="Clifton S.W."/>
            <person name="Comeron J.M."/>
            <person name="Costello J.C."/>
            <person name="Coyne J.A."/>
            <person name="Daub J."/>
            <person name="David R.G."/>
            <person name="Delcher A.L."/>
            <person name="Delehaunty K."/>
            <person name="Do C.B."/>
            <person name="Ebling H."/>
            <person name="Edwards K."/>
            <person name="Eickbush T."/>
            <person name="Evans J.D."/>
            <person name="Filipski A."/>
            <person name="Findeiss S."/>
            <person name="Freyhult E."/>
            <person name="Fulton L."/>
            <person name="Fulton R."/>
            <person name="Garcia A.C."/>
            <person name="Gardiner A."/>
            <person name="Garfield D.A."/>
            <person name="Garvin B.E."/>
            <person name="Gibson G."/>
            <person name="Gilbert D."/>
            <person name="Gnerre S."/>
            <person name="Godfrey J."/>
            <person name="Good R."/>
            <person name="Gotea V."/>
            <person name="Gravely B."/>
            <person name="Greenberg A.J."/>
            <person name="Griffiths-Jones S."/>
            <person name="Gross S."/>
            <person name="Guigo R."/>
            <person name="Gustafson E.A."/>
            <person name="Haerty W."/>
            <person name="Hahn M.W."/>
            <person name="Halligan D.L."/>
            <person name="Halpern A.L."/>
            <person name="Halter G.M."/>
            <person name="Han M.V."/>
            <person name="Heger A."/>
            <person name="Hillier L."/>
            <person name="Hinrichs A.S."/>
            <person name="Holmes I."/>
            <person name="Hoskins R.A."/>
            <person name="Hubisz M.J."/>
            <person name="Hultmark D."/>
            <person name="Huntley M.A."/>
            <person name="Jaffe D.B."/>
            <person name="Jagadeeshan S."/>
            <person name="Jeck W.R."/>
            <person name="Johnson J."/>
            <person name="Jones C.D."/>
            <person name="Jordan W.C."/>
            <person name="Karpen G.H."/>
            <person name="Kataoka E."/>
            <person name="Keightley P.D."/>
            <person name="Kheradpour P."/>
            <person name="Kirkness E.F."/>
            <person name="Koerich L.B."/>
            <person name="Kristiansen K."/>
            <person name="Kudrna D."/>
            <person name="Kulathinal R.J."/>
            <person name="Kumar S."/>
            <person name="Kwok R."/>
            <person name="Lander E."/>
            <person name="Langley C.H."/>
            <person name="Lapoint R."/>
            <person name="Lazzaro B.P."/>
            <person name="Lee S.J."/>
            <person name="Levesque L."/>
            <person name="Li R."/>
            <person name="Lin C.F."/>
            <person name="Lin M.F."/>
            <person name="Lindblad-Toh K."/>
            <person name="Llopart A."/>
            <person name="Long M."/>
            <person name="Low L."/>
            <person name="Lozovsky E."/>
            <person name="Lu J."/>
            <person name="Luo M."/>
            <person name="Machado C.A."/>
            <person name="Makalowski W."/>
            <person name="Marzo M."/>
            <person name="Matsuda M."/>
            <person name="Matzkin L."/>
            <person name="McAllister B."/>
            <person name="McBride C.S."/>
            <person name="McKernan B."/>
            <person name="McKernan K."/>
            <person name="Mendez-Lago M."/>
            <person name="Minx P."/>
            <person name="Mollenhauer M.U."/>
            <person name="Montooth K."/>
            <person name="Mount S.M."/>
            <person name="Mu X."/>
            <person name="Myers E."/>
            <person name="Negre B."/>
            <person name="Newfeld S."/>
            <person name="Nielsen R."/>
            <person name="Noor M.A."/>
            <person name="O'Grady P."/>
            <person name="Pachter L."/>
            <person name="Papaceit M."/>
            <person name="Parisi M.J."/>
            <person name="Parisi M."/>
            <person name="Parts L."/>
            <person name="Pedersen J.S."/>
            <person name="Pesole G."/>
            <person name="Phillippy A.M."/>
            <person name="Ponting C.P."/>
            <person name="Pop M."/>
            <person name="Porcelli D."/>
            <person name="Powell J.R."/>
            <person name="Prohaska S."/>
            <person name="Pruitt K."/>
            <person name="Puig M."/>
            <person name="Quesneville H."/>
            <person name="Ram K.R."/>
            <person name="Rand D."/>
            <person name="Rasmussen M.D."/>
            <person name="Reed L.K."/>
            <person name="Reenan R."/>
            <person name="Reily A."/>
            <person name="Remington K.A."/>
            <person name="Rieger T.T."/>
            <person name="Ritchie M.G."/>
            <person name="Robin C."/>
            <person name="Rogers Y.H."/>
            <person name="Rohde C."/>
            <person name="Rozas J."/>
            <person name="Rubenfield M.J."/>
            <person name="Ruiz A."/>
            <person name="Russo S."/>
            <person name="Salzberg S.L."/>
            <person name="Sanchez-Gracia A."/>
            <person name="Saranga D.J."/>
            <person name="Sato H."/>
            <person name="Schaeffer S.W."/>
            <person name="Schatz M.C."/>
            <person name="Schlenke T."/>
            <person name="Schwartz R."/>
            <person name="Segarra C."/>
            <person name="Singh R.S."/>
            <person name="Sirot L."/>
            <person name="Sirota M."/>
            <person name="Sisneros N.B."/>
            <person name="Smith C.D."/>
            <person name="Smith T.F."/>
            <person name="Spieth J."/>
            <person name="Stage D.E."/>
            <person name="Stark A."/>
            <person name="Stephan W."/>
            <person name="Strausberg R.L."/>
            <person name="Strempel S."/>
            <person name="Sturgill D."/>
            <person name="Sutton G."/>
            <person name="Sutton G.G."/>
            <person name="Tao W."/>
            <person name="Teichmann S."/>
            <person name="Tobari Y.N."/>
            <person name="Tomimura Y."/>
            <person name="Tsolas J.M."/>
            <person name="Valente V.L."/>
            <person name="Venter E."/>
            <person name="Venter J.C."/>
            <person name="Vicario S."/>
            <person name="Vieira F.G."/>
            <person name="Vilella A.J."/>
            <person name="Villasante A."/>
            <person name="Walenz B."/>
            <person name="Wang J."/>
            <person name="Wasserman M."/>
            <person name="Watts T."/>
            <person name="Wilson D."/>
            <person name="Wilson R.K."/>
            <person name="Wing R.A."/>
            <person name="Wolfner M.F."/>
            <person name="Wong A."/>
            <person name="Wong G.K."/>
            <person name="Wu C.I."/>
            <person name="Wu G."/>
            <person name="Yamamoto D."/>
            <person name="Yang H.P."/>
            <person name="Yang S.P."/>
            <person name="Yorke J.A."/>
            <person name="Yoshida K."/>
            <person name="Zdobnov E."/>
            <person name="Zhang P."/>
            <person name="Zhang Y."/>
            <person name="Zimin A.V."/>
            <person name="Baldwin J."/>
            <person name="Abdouelleil A."/>
            <person name="Abdulkadir J."/>
            <person name="Abebe A."/>
            <person name="Abera B."/>
            <person name="Abreu J."/>
            <person name="Acer S.C."/>
            <person name="Aftuck L."/>
            <person name="Alexander A."/>
            <person name="An P."/>
            <person name="Anderson E."/>
            <person name="Anderson S."/>
            <person name="Arachi H."/>
            <person name="Azer M."/>
            <person name="Bachantsang P."/>
            <person name="Barry A."/>
            <person name="Bayul T."/>
            <person name="Berlin A."/>
            <person name="Bessette D."/>
            <person name="Bloom T."/>
            <person name="Blye J."/>
            <person name="Boguslavskiy L."/>
            <person name="Bonnet C."/>
            <person name="Boukhgalter B."/>
            <person name="Bourzgui I."/>
            <person name="Brown A."/>
            <person name="Cahill P."/>
            <person name="Channer S."/>
            <person name="Cheshatsang Y."/>
            <person name="Chuda L."/>
            <person name="Citroen M."/>
            <person name="Collymore A."/>
            <person name="Cooke P."/>
            <person name="Costello M."/>
            <person name="D'Aco K."/>
            <person name="Daza R."/>
            <person name="De Haan G."/>
            <person name="DeGray S."/>
            <person name="DeMaso C."/>
            <person name="Dhargay N."/>
            <person name="Dooley K."/>
            <person name="Dooley E."/>
            <person name="Doricent M."/>
            <person name="Dorje P."/>
            <person name="Dorjee K."/>
            <person name="Dupes A."/>
            <person name="Elong R."/>
            <person name="Falk J."/>
            <person name="Farina A."/>
            <person name="Faro S."/>
            <person name="Ferguson D."/>
            <person name="Fisher S."/>
            <person name="Foley C.D."/>
            <person name="Franke A."/>
            <person name="Friedrich D."/>
            <person name="Gadbois L."/>
            <person name="Gearin G."/>
            <person name="Gearin C.R."/>
            <person name="Giannoukos G."/>
            <person name="Goode T."/>
            <person name="Graham J."/>
            <person name="Grandbois E."/>
            <person name="Grewal S."/>
            <person name="Gyaltsen K."/>
            <person name="Hafez N."/>
            <person name="Hagos B."/>
            <person name="Hall J."/>
            <person name="Henson C."/>
            <person name="Hollinger A."/>
            <person name="Honan T."/>
            <person name="Huard M.D."/>
            <person name="Hughes L."/>
            <person name="Hurhula B."/>
            <person name="Husby M.E."/>
            <person name="Kamat A."/>
            <person name="Kanga B."/>
            <person name="Kashin S."/>
            <person name="Khazanovich D."/>
            <person name="Kisner P."/>
            <person name="Lance K."/>
            <person name="Lara M."/>
            <person name="Lee W."/>
            <person name="Lennon N."/>
            <person name="Letendre F."/>
            <person name="LeVine R."/>
            <person name="Lipovsky A."/>
            <person name="Liu X."/>
            <person name="Liu J."/>
            <person name="Liu S."/>
            <person name="Lokyitsang T."/>
            <person name="Lokyitsang Y."/>
            <person name="Lubonja R."/>
            <person name="Lui A."/>
            <person name="MacDonald P."/>
            <person name="Magnisalis V."/>
            <person name="Maru K."/>
            <person name="Matthews C."/>
            <person name="McCusker W."/>
            <person name="McDonough S."/>
            <person name="Mehta T."/>
            <person name="Meldrim J."/>
            <person name="Meneus L."/>
            <person name="Mihai O."/>
            <person name="Mihalev A."/>
            <person name="Mihova T."/>
            <person name="Mittelman R."/>
            <person name="Mlenga V."/>
            <person name="Montmayeur A."/>
            <person name="Mulrain L."/>
            <person name="Navidi A."/>
            <person name="Naylor J."/>
            <person name="Negash T."/>
            <person name="Nguyen T."/>
            <person name="Nguyen N."/>
            <person name="Nicol R."/>
            <person name="Norbu C."/>
            <person name="Norbu N."/>
            <person name="Novod N."/>
            <person name="O'Neill B."/>
            <person name="Osman S."/>
            <person name="Markiewicz E."/>
            <person name="Oyono O.L."/>
            <person name="Patti C."/>
            <person name="Phunkhang P."/>
            <person name="Pierre F."/>
            <person name="Priest M."/>
            <person name="Raghuraman S."/>
            <person name="Rege F."/>
            <person name="Reyes R."/>
            <person name="Rise C."/>
            <person name="Rogov P."/>
            <person name="Ross K."/>
            <person name="Ryan E."/>
            <person name="Settipalli S."/>
            <person name="Shea T."/>
            <person name="Sherpa N."/>
            <person name="Shi L."/>
            <person name="Shih D."/>
            <person name="Sparrow T."/>
            <person name="Spaulding J."/>
            <person name="Stalker J."/>
            <person name="Stange-Thomann N."/>
            <person name="Stavropoulos S."/>
            <person name="Stone C."/>
            <person name="Strader C."/>
            <person name="Tesfaye S."/>
            <person name="Thomson T."/>
            <person name="Thoulutsang Y."/>
            <person name="Thoulutsang D."/>
            <person name="Topham K."/>
            <person name="Topping I."/>
            <person name="Tsamla T."/>
            <person name="Vassiliev H."/>
            <person name="Vo A."/>
            <person name="Wangchuk T."/>
            <person name="Wangdi T."/>
            <person name="Weiand M."/>
            <person name="Wilkinson J."/>
            <person name="Wilson A."/>
            <person name="Yadav S."/>
            <person name="Young G."/>
            <person name="Yu Q."/>
            <person name="Zembek L."/>
            <person name="Zhong D."/>
            <person name="Zimmer A."/>
            <person name="Zwirko Z."/>
            <person name="Jaffe D.B."/>
            <person name="Alvarez P."/>
            <person name="Brockman W."/>
            <person name="Butler J."/>
            <person name="Chin C."/>
            <person name="Gnerre S."/>
            <person name="Grabherr M."/>
            <person name="Kleber M."/>
            <person name="Mauceli E."/>
            <person name="MacCallum I."/>
        </authorList>
    </citation>
    <scope>NUCLEOTIDE SEQUENCE [LARGE SCALE GENOMIC DNA]</scope>
    <source>
        <strain evidence="7">Tucson 14024-0371.13</strain>
    </source>
</reference>
<dbReference type="PANTHER" id="PTHR23291:SF47">
    <property type="entry name" value="TRANSMEMBRANE BAX INHIBITOR MOTIF CONTAINING 7"/>
    <property type="match status" value="1"/>
</dbReference>
<dbReference type="Pfam" id="PF01027">
    <property type="entry name" value="Bax1-I"/>
    <property type="match status" value="1"/>
</dbReference>
<organism evidence="6 7">
    <name type="scientific">Drosophila ananassae</name>
    <name type="common">Fruit fly</name>
    <dbReference type="NCBI Taxonomy" id="7217"/>
    <lineage>
        <taxon>Eukaryota</taxon>
        <taxon>Metazoa</taxon>
        <taxon>Ecdysozoa</taxon>
        <taxon>Arthropoda</taxon>
        <taxon>Hexapoda</taxon>
        <taxon>Insecta</taxon>
        <taxon>Pterygota</taxon>
        <taxon>Neoptera</taxon>
        <taxon>Endopterygota</taxon>
        <taxon>Diptera</taxon>
        <taxon>Brachycera</taxon>
        <taxon>Muscomorpha</taxon>
        <taxon>Ephydroidea</taxon>
        <taxon>Drosophilidae</taxon>
        <taxon>Drosophila</taxon>
        <taxon>Sophophora</taxon>
    </lineage>
</organism>
<evidence type="ECO:0000313" key="7">
    <source>
        <dbReference type="Proteomes" id="UP000007801"/>
    </source>
</evidence>
<dbReference type="KEGG" id="dan:6501555"/>
<dbReference type="GO" id="GO:0160126">
    <property type="term" value="F:pH-gated calcium channel activity"/>
    <property type="evidence" value="ECO:0007669"/>
    <property type="project" value="EnsemblMetazoa"/>
</dbReference>
<evidence type="ECO:0000256" key="5">
    <source>
        <dbReference type="RuleBase" id="RU004379"/>
    </source>
</evidence>
<evidence type="ECO:0000313" key="6">
    <source>
        <dbReference type="EMBL" id="EDV44027.2"/>
    </source>
</evidence>
<feature type="transmembrane region" description="Helical" evidence="5">
    <location>
        <begin position="237"/>
        <end position="258"/>
    </location>
</feature>
<dbReference type="CDD" id="cd10428">
    <property type="entry name" value="LFG_like"/>
    <property type="match status" value="1"/>
</dbReference>
<accession>B3LYR1</accession>
<dbReference type="AlphaFoldDB" id="B3LYR1"/>
<gene>
    <name evidence="6" type="primary">Dana\GF18785</name>
    <name evidence="6" type="synonym">dana_GLEANR_20042</name>
    <name evidence="6" type="ORF">GF18785</name>
</gene>
<feature type="transmembrane region" description="Helical" evidence="5">
    <location>
        <begin position="176"/>
        <end position="194"/>
    </location>
</feature>
<keyword evidence="3 5" id="KW-1133">Transmembrane helix</keyword>
<comment type="subcellular location">
    <subcellularLocation>
        <location evidence="1">Membrane</location>
        <topology evidence="1">Multi-pass membrane protein</topology>
    </subcellularLocation>
</comment>
<dbReference type="GO" id="GO:0005794">
    <property type="term" value="C:Golgi apparatus"/>
    <property type="evidence" value="ECO:0007669"/>
    <property type="project" value="EnsemblMetazoa"/>
</dbReference>
<dbReference type="STRING" id="7217.B3LYR1"/>
<dbReference type="InParanoid" id="B3LYR1"/>
<feature type="transmembrane region" description="Helical" evidence="5">
    <location>
        <begin position="88"/>
        <end position="107"/>
    </location>
</feature>